<dbReference type="AlphaFoldDB" id="A0A0G4HG49"/>
<dbReference type="VEuPathDB" id="CryptoDB:Cvel_27130"/>
<accession>A0A0G4HG49</accession>
<feature type="region of interest" description="Disordered" evidence="1">
    <location>
        <begin position="68"/>
        <end position="107"/>
    </location>
</feature>
<evidence type="ECO:0000313" key="2">
    <source>
        <dbReference type="EMBL" id="CEM42904.1"/>
    </source>
</evidence>
<proteinExistence type="predicted"/>
<gene>
    <name evidence="2" type="ORF">Cvel_27130</name>
</gene>
<name>A0A0G4HG49_9ALVE</name>
<evidence type="ECO:0000256" key="1">
    <source>
        <dbReference type="SAM" id="MobiDB-lite"/>
    </source>
</evidence>
<dbReference type="EMBL" id="CDMZ01002559">
    <property type="protein sequence ID" value="CEM42904.1"/>
    <property type="molecule type" value="Genomic_DNA"/>
</dbReference>
<sequence>MESVPLSVKANWAFQKYCCCKDPSAALAEEALNEFRPGDQTDGMTTQPMVQEQAHDIQRPAYDYTDTKAQDANPASVEPQPEVATAAPMQSNTETAMPEKPQKTGGGMSIAQCCCVGRGKPNPSSSAPAQTAKA</sequence>
<protein>
    <submittedName>
        <fullName evidence="2">Uncharacterized protein</fullName>
    </submittedName>
</protein>
<reference evidence="2" key="1">
    <citation type="submission" date="2014-11" db="EMBL/GenBank/DDBJ databases">
        <authorList>
            <person name="Otto D Thomas"/>
            <person name="Naeem Raeece"/>
        </authorList>
    </citation>
    <scope>NUCLEOTIDE SEQUENCE</scope>
</reference>
<organism evidence="2">
    <name type="scientific">Chromera velia CCMP2878</name>
    <dbReference type="NCBI Taxonomy" id="1169474"/>
    <lineage>
        <taxon>Eukaryota</taxon>
        <taxon>Sar</taxon>
        <taxon>Alveolata</taxon>
        <taxon>Colpodellida</taxon>
        <taxon>Chromeraceae</taxon>
        <taxon>Chromera</taxon>
    </lineage>
</organism>